<dbReference type="FunFam" id="1.20.1560.10:FF:000011">
    <property type="entry name" value="Multidrug ABC transporter ATP-binding protein"/>
    <property type="match status" value="1"/>
</dbReference>
<comment type="subcellular location">
    <subcellularLocation>
        <location evidence="1">Cell membrane</location>
        <topology evidence="1">Multi-pass membrane protein</topology>
    </subcellularLocation>
</comment>
<name>A0A381Y509_9ZZZZ</name>
<protein>
    <recommendedName>
        <fullName evidence="10">ABC transmembrane type-1 domain-containing protein</fullName>
    </recommendedName>
</protein>
<dbReference type="AlphaFoldDB" id="A0A381Y509"/>
<dbReference type="CDD" id="cd18541">
    <property type="entry name" value="ABC_6TM_TmrB_like"/>
    <property type="match status" value="1"/>
</dbReference>
<feature type="transmembrane region" description="Helical" evidence="9">
    <location>
        <begin position="16"/>
        <end position="35"/>
    </location>
</feature>
<dbReference type="InterPro" id="IPR039421">
    <property type="entry name" value="Type_1_exporter"/>
</dbReference>
<keyword evidence="2" id="KW-0813">Transport</keyword>
<keyword evidence="7 9" id="KW-1133">Transmembrane helix</keyword>
<evidence type="ECO:0000256" key="4">
    <source>
        <dbReference type="ARBA" id="ARBA00022692"/>
    </source>
</evidence>
<dbReference type="PROSITE" id="PS50929">
    <property type="entry name" value="ABC_TM1F"/>
    <property type="match status" value="1"/>
</dbReference>
<evidence type="ECO:0000256" key="1">
    <source>
        <dbReference type="ARBA" id="ARBA00004651"/>
    </source>
</evidence>
<accession>A0A381Y509</accession>
<evidence type="ECO:0000313" key="11">
    <source>
        <dbReference type="EMBL" id="SVA72055.1"/>
    </source>
</evidence>
<feature type="transmembrane region" description="Helical" evidence="9">
    <location>
        <begin position="55"/>
        <end position="77"/>
    </location>
</feature>
<organism evidence="11">
    <name type="scientific">marine metagenome</name>
    <dbReference type="NCBI Taxonomy" id="408172"/>
    <lineage>
        <taxon>unclassified sequences</taxon>
        <taxon>metagenomes</taxon>
        <taxon>ecological metagenomes</taxon>
    </lineage>
</organism>
<evidence type="ECO:0000256" key="2">
    <source>
        <dbReference type="ARBA" id="ARBA00022448"/>
    </source>
</evidence>
<keyword evidence="5" id="KW-0547">Nucleotide-binding</keyword>
<gene>
    <name evidence="11" type="ORF">METZ01_LOCUS124909</name>
</gene>
<evidence type="ECO:0000256" key="5">
    <source>
        <dbReference type="ARBA" id="ARBA00022741"/>
    </source>
</evidence>
<dbReference type="EMBL" id="UINC01017394">
    <property type="protein sequence ID" value="SVA72055.1"/>
    <property type="molecule type" value="Genomic_DNA"/>
</dbReference>
<proteinExistence type="predicted"/>
<feature type="non-terminal residue" evidence="11">
    <location>
        <position position="333"/>
    </location>
</feature>
<keyword evidence="3" id="KW-1003">Cell membrane</keyword>
<evidence type="ECO:0000259" key="10">
    <source>
        <dbReference type="PROSITE" id="PS50929"/>
    </source>
</evidence>
<reference evidence="11" key="1">
    <citation type="submission" date="2018-05" db="EMBL/GenBank/DDBJ databases">
        <authorList>
            <person name="Lanie J.A."/>
            <person name="Ng W.-L."/>
            <person name="Kazmierczak K.M."/>
            <person name="Andrzejewski T.M."/>
            <person name="Davidsen T.M."/>
            <person name="Wayne K.J."/>
            <person name="Tettelin H."/>
            <person name="Glass J.I."/>
            <person name="Rusch D."/>
            <person name="Podicherti R."/>
            <person name="Tsui H.-C.T."/>
            <person name="Winkler M.E."/>
        </authorList>
    </citation>
    <scope>NUCLEOTIDE SEQUENCE</scope>
</reference>
<dbReference type="PANTHER" id="PTHR43394">
    <property type="entry name" value="ATP-DEPENDENT PERMEASE MDL1, MITOCHONDRIAL"/>
    <property type="match status" value="1"/>
</dbReference>
<keyword evidence="6" id="KW-0067">ATP-binding</keyword>
<dbReference type="InterPro" id="IPR036640">
    <property type="entry name" value="ABC1_TM_sf"/>
</dbReference>
<dbReference type="SUPFAM" id="SSF90123">
    <property type="entry name" value="ABC transporter transmembrane region"/>
    <property type="match status" value="1"/>
</dbReference>
<dbReference type="GO" id="GO:0005886">
    <property type="term" value="C:plasma membrane"/>
    <property type="evidence" value="ECO:0007669"/>
    <property type="project" value="UniProtKB-SubCell"/>
</dbReference>
<evidence type="ECO:0000256" key="3">
    <source>
        <dbReference type="ARBA" id="ARBA00022475"/>
    </source>
</evidence>
<feature type="domain" description="ABC transmembrane type-1" evidence="10">
    <location>
        <begin position="19"/>
        <end position="302"/>
    </location>
</feature>
<dbReference type="GO" id="GO:0005524">
    <property type="term" value="F:ATP binding"/>
    <property type="evidence" value="ECO:0007669"/>
    <property type="project" value="UniProtKB-KW"/>
</dbReference>
<dbReference type="InterPro" id="IPR011527">
    <property type="entry name" value="ABC1_TM_dom"/>
</dbReference>
<dbReference type="PANTHER" id="PTHR43394:SF1">
    <property type="entry name" value="ATP-BINDING CASSETTE SUB-FAMILY B MEMBER 10, MITOCHONDRIAL"/>
    <property type="match status" value="1"/>
</dbReference>
<keyword evidence="4 9" id="KW-0812">Transmembrane</keyword>
<evidence type="ECO:0000256" key="7">
    <source>
        <dbReference type="ARBA" id="ARBA00022989"/>
    </source>
</evidence>
<feature type="transmembrane region" description="Helical" evidence="9">
    <location>
        <begin position="279"/>
        <end position="300"/>
    </location>
</feature>
<feature type="transmembrane region" description="Helical" evidence="9">
    <location>
        <begin position="134"/>
        <end position="155"/>
    </location>
</feature>
<feature type="transmembrane region" description="Helical" evidence="9">
    <location>
        <begin position="161"/>
        <end position="181"/>
    </location>
</feature>
<evidence type="ECO:0000256" key="8">
    <source>
        <dbReference type="ARBA" id="ARBA00023136"/>
    </source>
</evidence>
<dbReference type="Pfam" id="PF00664">
    <property type="entry name" value="ABC_membrane"/>
    <property type="match status" value="1"/>
</dbReference>
<evidence type="ECO:0000256" key="9">
    <source>
        <dbReference type="SAM" id="Phobius"/>
    </source>
</evidence>
<feature type="non-terminal residue" evidence="11">
    <location>
        <position position="1"/>
    </location>
</feature>
<keyword evidence="8 9" id="KW-0472">Membrane</keyword>
<dbReference type="GO" id="GO:0015421">
    <property type="term" value="F:ABC-type oligopeptide transporter activity"/>
    <property type="evidence" value="ECO:0007669"/>
    <property type="project" value="TreeGrafter"/>
</dbReference>
<sequence>VKELRSILPYFEPYRTALIVGLVCVFLANVFQIAAPYLMKLAIDGLGDASVTSTRIASLAALIVFAALVGGIFRYGMRVLMNGISRRIEVDLRNDFFRHLLRLDAVFFEKTRTGDLMSRATNDTSAVRMAVGPAVMYTMNTFVSFVFTLAVMIWISPRLTLYAMTPMLVLPAIVFGFGRVIHRRFERIQEQFSSLSNFVQENLTGVRIIRAYTREKEQAQQFSEYNEGYRSRNMHLVLTTGAFNPMLKAIAAIAGVLVTWLGGLEVIAGRITLGDFVAFGFYLALLIWPMVALGWVINLYQRGAASMRRINQVFSATPRLVTSPQPSKLEAAA</sequence>
<evidence type="ECO:0000256" key="6">
    <source>
        <dbReference type="ARBA" id="ARBA00022840"/>
    </source>
</evidence>
<feature type="transmembrane region" description="Helical" evidence="9">
    <location>
        <begin position="249"/>
        <end position="273"/>
    </location>
</feature>
<dbReference type="Gene3D" id="1.20.1560.10">
    <property type="entry name" value="ABC transporter type 1, transmembrane domain"/>
    <property type="match status" value="1"/>
</dbReference>